<comment type="caution">
    <text evidence="1">The sequence shown here is derived from an EMBL/GenBank/DDBJ whole genome shotgun (WGS) entry which is preliminary data.</text>
</comment>
<dbReference type="EMBL" id="SOHM01000007">
    <property type="protein sequence ID" value="TFD93993.1"/>
    <property type="molecule type" value="Genomic_DNA"/>
</dbReference>
<name>A0A4R9BY15_9MICO</name>
<proteinExistence type="predicted"/>
<dbReference type="AlphaFoldDB" id="A0A4R9BY15"/>
<sequence>MGGNDPPVPVTEERRAELEVLARELAQQVAWDMGLSRRPLSAATVRDLERETLNELLAEE</sequence>
<dbReference type="RefSeq" id="WP_134639423.1">
    <property type="nucleotide sequence ID" value="NZ_SOHM01000007.1"/>
</dbReference>
<organism evidence="1 2">
    <name type="scientific">Cryobacterium lactosi</name>
    <dbReference type="NCBI Taxonomy" id="1259202"/>
    <lineage>
        <taxon>Bacteria</taxon>
        <taxon>Bacillati</taxon>
        <taxon>Actinomycetota</taxon>
        <taxon>Actinomycetes</taxon>
        <taxon>Micrococcales</taxon>
        <taxon>Microbacteriaceae</taxon>
        <taxon>Cryobacterium</taxon>
    </lineage>
</organism>
<protein>
    <submittedName>
        <fullName evidence="1">Uncharacterized protein</fullName>
    </submittedName>
</protein>
<reference evidence="1 2" key="1">
    <citation type="submission" date="2019-03" db="EMBL/GenBank/DDBJ databases">
        <title>Genomics of glacier-inhabiting Cryobacterium strains.</title>
        <authorList>
            <person name="Liu Q."/>
            <person name="Xin Y.-H."/>
        </authorList>
    </citation>
    <scope>NUCLEOTIDE SEQUENCE [LARGE SCALE GENOMIC DNA]</scope>
    <source>
        <strain evidence="1 2">Sr59</strain>
    </source>
</reference>
<gene>
    <name evidence="1" type="ORF">E3T61_03055</name>
</gene>
<evidence type="ECO:0000313" key="2">
    <source>
        <dbReference type="Proteomes" id="UP000298468"/>
    </source>
</evidence>
<keyword evidence="2" id="KW-1185">Reference proteome</keyword>
<evidence type="ECO:0000313" key="1">
    <source>
        <dbReference type="EMBL" id="TFD93993.1"/>
    </source>
</evidence>
<accession>A0A4R9BY15</accession>
<dbReference type="Proteomes" id="UP000298468">
    <property type="component" value="Unassembled WGS sequence"/>
</dbReference>